<evidence type="ECO:0000256" key="1">
    <source>
        <dbReference type="ARBA" id="ARBA00004123"/>
    </source>
</evidence>
<dbReference type="InterPro" id="IPR013087">
    <property type="entry name" value="Znf_C2H2_type"/>
</dbReference>
<evidence type="ECO:0000256" key="4">
    <source>
        <dbReference type="ARBA" id="ARBA00022771"/>
    </source>
</evidence>
<keyword evidence="4 7" id="KW-0863">Zinc-finger</keyword>
<dbReference type="InterPro" id="IPR050888">
    <property type="entry name" value="ZnF_C2H2-type_TF"/>
</dbReference>
<feature type="compositionally biased region" description="Basic and acidic residues" evidence="8">
    <location>
        <begin position="1173"/>
        <end position="1185"/>
    </location>
</feature>
<feature type="region of interest" description="Disordered" evidence="8">
    <location>
        <begin position="119"/>
        <end position="163"/>
    </location>
</feature>
<comment type="caution">
    <text evidence="10">The sequence shown here is derived from an EMBL/GenBank/DDBJ whole genome shotgun (WGS) entry which is preliminary data.</text>
</comment>
<feature type="domain" description="C2H2-type" evidence="9">
    <location>
        <begin position="531"/>
        <end position="559"/>
    </location>
</feature>
<evidence type="ECO:0000256" key="7">
    <source>
        <dbReference type="PROSITE-ProRule" id="PRU00042"/>
    </source>
</evidence>
<gene>
    <name evidence="10" type="ORF">EB796_003004</name>
</gene>
<feature type="region of interest" description="Disordered" evidence="8">
    <location>
        <begin position="1060"/>
        <end position="1079"/>
    </location>
</feature>
<feature type="domain" description="C2H2-type" evidence="9">
    <location>
        <begin position="578"/>
        <end position="600"/>
    </location>
</feature>
<feature type="compositionally biased region" description="Low complexity" evidence="8">
    <location>
        <begin position="1943"/>
        <end position="1952"/>
    </location>
</feature>
<keyword evidence="3" id="KW-0677">Repeat</keyword>
<feature type="compositionally biased region" description="Basic and acidic residues" evidence="8">
    <location>
        <begin position="1"/>
        <end position="34"/>
    </location>
</feature>
<feature type="region of interest" description="Disordered" evidence="8">
    <location>
        <begin position="1935"/>
        <end position="1959"/>
    </location>
</feature>
<sequence length="1959" mass="220636">MKCPDDNNQGKDSIEDNQPVKDPIDGNDEGKSSLDDGQQGKNPIGYDNDGGSKSKVDGNQEGKGSMDGDDDGGGEGKNQVGDNQEGGGLMNGDDEAAVNKSSSSDQIIDIIEQDLLEQISPETKSEITSNDLSSDNQITERDEGSGLHVNRASVSDHHSTDIDTNHVPIKREKAMVPMAADSSDHLLVSSYTKKLVSNCATGNSLLMSKAEKQSHQLHASAVVRLERLSPHDIERLQNSSNYIACIEEPLEKGTAFADVDVSAKTSSFSNLFKVDGKLSLPAKFGFFACFKCPKKFISVSELLKHGENVHKEKFSERKILEMSAGCPNCSIKLSHVRSLRKHVHRCCGDVKTESKLDISSSSKETKNGHARKKKESCKPSVDADLGDKSQNMYCCVKCPRVFKSWKDIKKHFSFIHKFENVANIYSLKPCSQIKKPSPTCYRCKKYFSTWKRVYAHMRQEHKSYEIPSCDIKDESKSDASNTHNCGECPKSFMSKASLVRHMRKSHVNRITARVESRERNNIHRRTNASMYRCSLCTKVFGKKALAQRHLKRTHKVSDASTNSKISIVKRRVSSSITPYCTKCNMAFVGWNKLYRHIRTHNKSGFFQTDSNLQCSVCNIRCANQHALELHVKGCQLEKQISKCSISKSTPESDQVEEKKVVTKVYPCHLCGKVLSRTGAWYHMELVHNISKLKIPLKEQPDHSKWHIKPKCVYCNISYASFQELYRHVKICSKATFWQTKSKSLQQCPQCSLLFQDSKQLNFHKQHYHPHAGALKESPKGNILKSYRNKIISKSKPKVIPKCKICQRVFKNWHAVSGHMNTHYRASKVLNSLDKFYCNLCGLSFRNDSCLNNHKRHCSAKHSLEQPLSDVASTSEPQKKDEETQVAFKSSDSSTKFCIFCEFCEKEFTEEVVWFAHLSNYHRMTTKKCQSLKASLLKQSFEITPAESVKPIEAKAPTIDTCSRDQGLEVESPISTFNTEITTEPFKAKSDMSKAIKSKKSTSKPSFYCCHKCDFRSRYPPNLRRHYRNLHGFSNIEIGMLSKQNLQKYALGQSVAADDFQQSQPSTLNPEKCNSFSNASQEQDWANLPTDVETSSSSNSSTDSDEEIYHMKSYVGKNNCVSSSSSSSSDDSEDDSIIDVESVEAKPQGQAFVEHSLLSPKNIVSLDQDIFHSHDSKSNEAHEKSSSNKTSTATISSPVSPTLSDANNSMPMIVVEDDCSSVIQLPTGSNITYTSRSPDLNEGEALHVNSTGHRVSENANLKPNIANKNPPVAVLRPFSAAPKNVLPSPCSFNVSTNNSSLPTTSYSISLVNKTVSSRIRTKQFKISYPIFIVDNMDFIIPVDVDSTTFYRRILLSEAPQLLFWQFANWYRDFSSCSWLVIALLSEPVVSHEQVGKLLKWLVEDKIATLPYSARKVPKIQSRDWETKPNIEIVNGYDTLSDSGICCFCGEIFSSAVCSTQKIRSTNLFLAESCKHSEFVRLSSPSSLNCLVYSFNPTSSPSVSPLFPVANSLYMRTLKENSCPEINNVPHHSKFSTYLSKFHLANSAKPTKKLTYGHFREIEVSNTDESISSVERVLQPASKPAIRLELSDQASAIAVQNKQPIDHTADEITESEFYSRDPSSKPYRCQFCNLNFLLWAEMIHHLQKMHKKCTLCKNYFKNRIQRGEHITNDHKEIICLACDHTCSTTEDVKAHIMQQHVNAHSGLFNCMQCDDQQILPEAIVAHLEKHDDERSLECSFCSKILPEDKEKRQIHFFEHSLSLYESYYCLLDDTQFLAPWALRRYFQTQYPDSNCHNCFKSKLACKCSKGICHIDHEVMKKVPSAKRNRNCTLCWVVLKPTENLRKHCDTQHPECLFQCEICGQRFNFDHHKKFHAAKHKRDPIYKYTLCLTCLRLTFTKSSEVEYSLANGCEKCAIMGSQVSASAASTSEALVVKEPSSHVEDSSLPESSLDLITLSSPE</sequence>
<feature type="region of interest" description="Disordered" evidence="8">
    <location>
        <begin position="1"/>
        <end position="102"/>
    </location>
</feature>
<feature type="domain" description="C2H2-type" evidence="9">
    <location>
        <begin position="393"/>
        <end position="421"/>
    </location>
</feature>
<name>A0A7J7KK63_BUGNE</name>
<feature type="compositionally biased region" description="Polar residues" evidence="8">
    <location>
        <begin position="1186"/>
        <end position="1206"/>
    </location>
</feature>
<protein>
    <recommendedName>
        <fullName evidence="9">C2H2-type domain-containing protein</fullName>
    </recommendedName>
</protein>
<feature type="region of interest" description="Disordered" evidence="8">
    <location>
        <begin position="1173"/>
        <end position="1206"/>
    </location>
</feature>
<dbReference type="GO" id="GO:0008270">
    <property type="term" value="F:zinc ion binding"/>
    <property type="evidence" value="ECO:0007669"/>
    <property type="project" value="UniProtKB-KW"/>
</dbReference>
<feature type="domain" description="C2H2-type" evidence="9">
    <location>
        <begin position="483"/>
        <end position="511"/>
    </location>
</feature>
<evidence type="ECO:0000256" key="3">
    <source>
        <dbReference type="ARBA" id="ARBA00022737"/>
    </source>
</evidence>
<feature type="domain" description="C2H2-type" evidence="9">
    <location>
        <begin position="287"/>
        <end position="315"/>
    </location>
</feature>
<dbReference type="OrthoDB" id="8117402at2759"/>
<dbReference type="GO" id="GO:0005634">
    <property type="term" value="C:nucleus"/>
    <property type="evidence" value="ECO:0007669"/>
    <property type="project" value="UniProtKB-SubCell"/>
</dbReference>
<feature type="compositionally biased region" description="Basic and acidic residues" evidence="8">
    <location>
        <begin position="50"/>
        <end position="66"/>
    </location>
</feature>
<dbReference type="PANTHER" id="PTHR24406">
    <property type="entry name" value="TRANSCRIPTIONAL REPRESSOR CTCFL-RELATED"/>
    <property type="match status" value="1"/>
</dbReference>
<dbReference type="EMBL" id="VXIV02000377">
    <property type="protein sequence ID" value="KAF6038675.1"/>
    <property type="molecule type" value="Genomic_DNA"/>
</dbReference>
<keyword evidence="2" id="KW-0479">Metal-binding</keyword>
<dbReference type="PROSITE" id="PS50157">
    <property type="entry name" value="ZINC_FINGER_C2H2_2"/>
    <property type="match status" value="7"/>
</dbReference>
<feature type="domain" description="C2H2-type" evidence="9">
    <location>
        <begin position="1855"/>
        <end position="1882"/>
    </location>
</feature>
<dbReference type="SMART" id="SM00355">
    <property type="entry name" value="ZnF_C2H2"/>
    <property type="match status" value="21"/>
</dbReference>
<feature type="domain" description="C2H2-type" evidence="9">
    <location>
        <begin position="835"/>
        <end position="866"/>
    </location>
</feature>
<dbReference type="PROSITE" id="PS00028">
    <property type="entry name" value="ZINC_FINGER_C2H2_1"/>
    <property type="match status" value="10"/>
</dbReference>
<comment type="subcellular location">
    <subcellularLocation>
        <location evidence="1">Nucleus</location>
    </subcellularLocation>
</comment>
<evidence type="ECO:0000256" key="2">
    <source>
        <dbReference type="ARBA" id="ARBA00022723"/>
    </source>
</evidence>
<organism evidence="10 11">
    <name type="scientific">Bugula neritina</name>
    <name type="common">Brown bryozoan</name>
    <name type="synonym">Sertularia neritina</name>
    <dbReference type="NCBI Taxonomy" id="10212"/>
    <lineage>
        <taxon>Eukaryota</taxon>
        <taxon>Metazoa</taxon>
        <taxon>Spiralia</taxon>
        <taxon>Lophotrochozoa</taxon>
        <taxon>Bryozoa</taxon>
        <taxon>Gymnolaemata</taxon>
        <taxon>Cheilostomatida</taxon>
        <taxon>Flustrina</taxon>
        <taxon>Buguloidea</taxon>
        <taxon>Bugulidae</taxon>
        <taxon>Bugula</taxon>
    </lineage>
</organism>
<reference evidence="10" key="1">
    <citation type="submission" date="2020-06" db="EMBL/GenBank/DDBJ databases">
        <title>Draft genome of Bugula neritina, a colonial animal packing powerful symbionts and potential medicines.</title>
        <authorList>
            <person name="Rayko M."/>
        </authorList>
    </citation>
    <scope>NUCLEOTIDE SEQUENCE [LARGE SCALE GENOMIC DNA]</scope>
    <source>
        <strain evidence="10">Kwan_BN1</strain>
    </source>
</reference>
<keyword evidence="11" id="KW-1185">Reference proteome</keyword>
<keyword evidence="5" id="KW-0862">Zinc</keyword>
<dbReference type="Pfam" id="PF00096">
    <property type="entry name" value="zf-C2H2"/>
    <property type="match status" value="3"/>
</dbReference>
<dbReference type="Proteomes" id="UP000593567">
    <property type="component" value="Unassembled WGS sequence"/>
</dbReference>
<evidence type="ECO:0000256" key="8">
    <source>
        <dbReference type="SAM" id="MobiDB-lite"/>
    </source>
</evidence>
<evidence type="ECO:0000313" key="11">
    <source>
        <dbReference type="Proteomes" id="UP000593567"/>
    </source>
</evidence>
<dbReference type="Gene3D" id="3.30.160.60">
    <property type="entry name" value="Classic Zinc Finger"/>
    <property type="match status" value="3"/>
</dbReference>
<evidence type="ECO:0000256" key="6">
    <source>
        <dbReference type="ARBA" id="ARBA00023242"/>
    </source>
</evidence>
<feature type="compositionally biased region" description="Basic and acidic residues" evidence="8">
    <location>
        <begin position="154"/>
        <end position="163"/>
    </location>
</feature>
<keyword evidence="6" id="KW-0539">Nucleus</keyword>
<accession>A0A7J7KK63</accession>
<proteinExistence type="predicted"/>
<evidence type="ECO:0000256" key="5">
    <source>
        <dbReference type="ARBA" id="ARBA00022833"/>
    </source>
</evidence>
<evidence type="ECO:0000259" key="9">
    <source>
        <dbReference type="PROSITE" id="PS50157"/>
    </source>
</evidence>
<feature type="compositionally biased region" description="Polar residues" evidence="8">
    <location>
        <begin position="120"/>
        <end position="137"/>
    </location>
</feature>
<evidence type="ECO:0000313" key="10">
    <source>
        <dbReference type="EMBL" id="KAF6038675.1"/>
    </source>
</evidence>